<evidence type="ECO:0000256" key="8">
    <source>
        <dbReference type="SAM" id="Phobius"/>
    </source>
</evidence>
<comment type="subcellular location">
    <subcellularLocation>
        <location evidence="1">Membrane</location>
    </subcellularLocation>
</comment>
<evidence type="ECO:0000313" key="10">
    <source>
        <dbReference type="EMBL" id="SNZ05340.1"/>
    </source>
</evidence>
<reference evidence="10 11" key="1">
    <citation type="submission" date="2017-09" db="EMBL/GenBank/DDBJ databases">
        <authorList>
            <person name="Ehlers B."/>
            <person name="Leendertz F.H."/>
        </authorList>
    </citation>
    <scope>NUCLEOTIDE SEQUENCE [LARGE SCALE GENOMIC DNA]</scope>
    <source>
        <strain evidence="10 11">DSM 27208</strain>
    </source>
</reference>
<dbReference type="GO" id="GO:0005507">
    <property type="term" value="F:copper ion binding"/>
    <property type="evidence" value="ECO:0007669"/>
    <property type="project" value="InterPro"/>
</dbReference>
<dbReference type="GO" id="GO:0016020">
    <property type="term" value="C:membrane"/>
    <property type="evidence" value="ECO:0007669"/>
    <property type="project" value="UniProtKB-SubCell"/>
</dbReference>
<accession>A0A285N7E3</accession>
<keyword evidence="4" id="KW-0249">Electron transport</keyword>
<evidence type="ECO:0000313" key="11">
    <source>
        <dbReference type="Proteomes" id="UP000219453"/>
    </source>
</evidence>
<keyword evidence="6 8" id="KW-0472">Membrane</keyword>
<feature type="transmembrane region" description="Helical" evidence="8">
    <location>
        <begin position="209"/>
        <end position="231"/>
    </location>
</feature>
<dbReference type="AlphaFoldDB" id="A0A285N7E3"/>
<keyword evidence="2" id="KW-0813">Transport</keyword>
<dbReference type="EMBL" id="OBEJ01000001">
    <property type="protein sequence ID" value="SNZ05340.1"/>
    <property type="molecule type" value="Genomic_DNA"/>
</dbReference>
<evidence type="ECO:0000256" key="3">
    <source>
        <dbReference type="ARBA" id="ARBA00022723"/>
    </source>
</evidence>
<feature type="compositionally biased region" description="Gly residues" evidence="7">
    <location>
        <begin position="92"/>
        <end position="101"/>
    </location>
</feature>
<name>A0A285N7E3_NATPI</name>
<feature type="compositionally biased region" description="Basic and acidic residues" evidence="7">
    <location>
        <begin position="18"/>
        <end position="46"/>
    </location>
</feature>
<dbReference type="GO" id="GO:0009055">
    <property type="term" value="F:electron transfer activity"/>
    <property type="evidence" value="ECO:0007669"/>
    <property type="project" value="InterPro"/>
</dbReference>
<dbReference type="Gene3D" id="2.60.40.420">
    <property type="entry name" value="Cupredoxins - blue copper proteins"/>
    <property type="match status" value="1"/>
</dbReference>
<dbReference type="Pfam" id="PF00127">
    <property type="entry name" value="Copper-bind"/>
    <property type="match status" value="1"/>
</dbReference>
<keyword evidence="11" id="KW-1185">Reference proteome</keyword>
<evidence type="ECO:0000256" key="6">
    <source>
        <dbReference type="ARBA" id="ARBA00023136"/>
    </source>
</evidence>
<keyword evidence="3" id="KW-0479">Metal-binding</keyword>
<gene>
    <name evidence="10" type="ORF">SAMN06269185_0832</name>
</gene>
<evidence type="ECO:0000256" key="2">
    <source>
        <dbReference type="ARBA" id="ARBA00022448"/>
    </source>
</evidence>
<sequence>MGSVVGVYHRGTMTGHPAADRSREQTECRTGENGESRPRRDAEVGRRGFLTAGATAGGALWSGAAAAQTDGNQTGGNETGQNETGDNASGGNQTGGAEGGGTETVELVDYAYEPGTDQPLQITPGTTVQFVWITDNHNINVDDQPDEAAWEGYVDIENAGFEYEFTFDTEGTYEFHCDPHQQLGMEGTITVGAMEEGGGDTGPVMPGGALALGVATMAALLAVTFLAYFLLKYGGEYEDEP</sequence>
<dbReference type="InterPro" id="IPR028871">
    <property type="entry name" value="BlueCu_1_BS"/>
</dbReference>
<feature type="compositionally biased region" description="Low complexity" evidence="7">
    <location>
        <begin position="79"/>
        <end position="91"/>
    </location>
</feature>
<dbReference type="PROSITE" id="PS00196">
    <property type="entry name" value="COPPER_BLUE"/>
    <property type="match status" value="1"/>
</dbReference>
<proteinExistence type="predicted"/>
<keyword evidence="5" id="KW-0186">Copper</keyword>
<evidence type="ECO:0000256" key="1">
    <source>
        <dbReference type="ARBA" id="ARBA00004370"/>
    </source>
</evidence>
<feature type="domain" description="Blue (type 1) copper" evidence="9">
    <location>
        <begin position="119"/>
        <end position="191"/>
    </location>
</feature>
<dbReference type="PANTHER" id="PTHR34192">
    <property type="entry name" value="PLASTOCYANIN MAJOR ISOFORM, CHLOROPLASTIC-RELATED"/>
    <property type="match status" value="1"/>
</dbReference>
<dbReference type="Proteomes" id="UP000219453">
    <property type="component" value="Unassembled WGS sequence"/>
</dbReference>
<dbReference type="InterPro" id="IPR008972">
    <property type="entry name" value="Cupredoxin"/>
</dbReference>
<evidence type="ECO:0000256" key="4">
    <source>
        <dbReference type="ARBA" id="ARBA00022982"/>
    </source>
</evidence>
<protein>
    <submittedName>
        <fullName evidence="10">Plastocyanin</fullName>
    </submittedName>
</protein>
<organism evidence="10 11">
    <name type="scientific">Natronoarchaeum philippinense</name>
    <dbReference type="NCBI Taxonomy" id="558529"/>
    <lineage>
        <taxon>Archaea</taxon>
        <taxon>Methanobacteriati</taxon>
        <taxon>Methanobacteriota</taxon>
        <taxon>Stenosarchaea group</taxon>
        <taxon>Halobacteria</taxon>
        <taxon>Halobacteriales</taxon>
        <taxon>Natronoarchaeaceae</taxon>
    </lineage>
</organism>
<dbReference type="SUPFAM" id="SSF49503">
    <property type="entry name" value="Cupredoxins"/>
    <property type="match status" value="1"/>
</dbReference>
<evidence type="ECO:0000256" key="7">
    <source>
        <dbReference type="SAM" id="MobiDB-lite"/>
    </source>
</evidence>
<evidence type="ECO:0000256" key="5">
    <source>
        <dbReference type="ARBA" id="ARBA00023008"/>
    </source>
</evidence>
<keyword evidence="8" id="KW-1133">Transmembrane helix</keyword>
<feature type="region of interest" description="Disordered" evidence="7">
    <location>
        <begin position="1"/>
        <end position="48"/>
    </location>
</feature>
<feature type="region of interest" description="Disordered" evidence="7">
    <location>
        <begin position="67"/>
        <end position="101"/>
    </location>
</feature>
<keyword evidence="8" id="KW-0812">Transmembrane</keyword>
<dbReference type="PANTHER" id="PTHR34192:SF10">
    <property type="entry name" value="PLASTOCYANIN MAJOR ISOFORM, CHLOROPLASTIC-RELATED"/>
    <property type="match status" value="1"/>
</dbReference>
<evidence type="ECO:0000259" key="9">
    <source>
        <dbReference type="Pfam" id="PF00127"/>
    </source>
</evidence>
<dbReference type="InterPro" id="IPR000923">
    <property type="entry name" value="BlueCu_1"/>
</dbReference>